<dbReference type="PANTHER" id="PTHR46680">
    <property type="entry name" value="NF-KAPPA-B INHIBITOR ALPHA"/>
    <property type="match status" value="1"/>
</dbReference>
<dbReference type="EMBL" id="JACOFZ010000008">
    <property type="protein sequence ID" value="MBC3882887.1"/>
    <property type="molecule type" value="Genomic_DNA"/>
</dbReference>
<keyword evidence="1" id="KW-0677">Repeat</keyword>
<dbReference type="AlphaFoldDB" id="A0A923KV78"/>
<dbReference type="InterPro" id="IPR036770">
    <property type="entry name" value="Ankyrin_rpt-contain_sf"/>
</dbReference>
<dbReference type="InterPro" id="IPR051070">
    <property type="entry name" value="NF-kappa-B_inhibitor"/>
</dbReference>
<dbReference type="PANTHER" id="PTHR46680:SF3">
    <property type="entry name" value="NF-KAPPA-B INHIBITOR CACTUS"/>
    <property type="match status" value="1"/>
</dbReference>
<dbReference type="GO" id="GO:0005829">
    <property type="term" value="C:cytosol"/>
    <property type="evidence" value="ECO:0007669"/>
    <property type="project" value="TreeGrafter"/>
</dbReference>
<evidence type="ECO:0000313" key="4">
    <source>
        <dbReference type="EMBL" id="MBC3882887.1"/>
    </source>
</evidence>
<dbReference type="RefSeq" id="WP_186917509.1">
    <property type="nucleotide sequence ID" value="NZ_JACOFZ010000008.1"/>
</dbReference>
<keyword evidence="5" id="KW-1185">Reference proteome</keyword>
<dbReference type="Pfam" id="PF12796">
    <property type="entry name" value="Ank_2"/>
    <property type="match status" value="1"/>
</dbReference>
<protein>
    <submittedName>
        <fullName evidence="4">Ankyrin repeat domain-containing protein</fullName>
    </submittedName>
</protein>
<sequence>MKKPSPILVLLLVFAIGFAIYLKVSNPHKKYSQQAFWETATLADVTSIPEEALKPGNKNGPVLMWAATTTKDPAIISALVARGASVNERDAIFSGTPLSAAAGYSQTPAVIDELVRLGAEIDSVVGTQDKTPLIIAAEINPHTPILDALVKNGASTTYQDKTGRNAHAAAIKFGTPEAVEALRRLSK</sequence>
<accession>A0A923KV78</accession>
<evidence type="ECO:0000256" key="1">
    <source>
        <dbReference type="ARBA" id="ARBA00022737"/>
    </source>
</evidence>
<evidence type="ECO:0000313" key="5">
    <source>
        <dbReference type="Proteomes" id="UP000627446"/>
    </source>
</evidence>
<name>A0A923KV78_9BURK</name>
<dbReference type="InterPro" id="IPR002110">
    <property type="entry name" value="Ankyrin_rpt"/>
</dbReference>
<evidence type="ECO:0000256" key="2">
    <source>
        <dbReference type="ARBA" id="ARBA00023043"/>
    </source>
</evidence>
<proteinExistence type="predicted"/>
<reference evidence="4" key="1">
    <citation type="submission" date="2020-08" db="EMBL/GenBank/DDBJ databases">
        <title>Novel species isolated from subtropical streams in China.</title>
        <authorList>
            <person name="Lu H."/>
        </authorList>
    </citation>
    <scope>NUCLEOTIDE SEQUENCE</scope>
    <source>
        <strain evidence="4">LX22W</strain>
    </source>
</reference>
<dbReference type="GO" id="GO:0051059">
    <property type="term" value="F:NF-kappaB binding"/>
    <property type="evidence" value="ECO:0007669"/>
    <property type="project" value="TreeGrafter"/>
</dbReference>
<keyword evidence="2 3" id="KW-0040">ANK repeat</keyword>
<organism evidence="4 5">
    <name type="scientific">Undibacterium nitidum</name>
    <dbReference type="NCBI Taxonomy" id="2762298"/>
    <lineage>
        <taxon>Bacteria</taxon>
        <taxon>Pseudomonadati</taxon>
        <taxon>Pseudomonadota</taxon>
        <taxon>Betaproteobacteria</taxon>
        <taxon>Burkholderiales</taxon>
        <taxon>Oxalobacteraceae</taxon>
        <taxon>Undibacterium</taxon>
    </lineage>
</organism>
<dbReference type="Gene3D" id="1.25.40.20">
    <property type="entry name" value="Ankyrin repeat-containing domain"/>
    <property type="match status" value="1"/>
</dbReference>
<dbReference type="SMART" id="SM00248">
    <property type="entry name" value="ANK"/>
    <property type="match status" value="3"/>
</dbReference>
<feature type="repeat" description="ANK" evidence="3">
    <location>
        <begin position="128"/>
        <end position="161"/>
    </location>
</feature>
<dbReference type="SUPFAM" id="SSF48403">
    <property type="entry name" value="Ankyrin repeat"/>
    <property type="match status" value="1"/>
</dbReference>
<evidence type="ECO:0000256" key="3">
    <source>
        <dbReference type="PROSITE-ProRule" id="PRU00023"/>
    </source>
</evidence>
<gene>
    <name evidence="4" type="ORF">H8K36_15960</name>
</gene>
<dbReference type="Proteomes" id="UP000627446">
    <property type="component" value="Unassembled WGS sequence"/>
</dbReference>
<comment type="caution">
    <text evidence="4">The sequence shown here is derived from an EMBL/GenBank/DDBJ whole genome shotgun (WGS) entry which is preliminary data.</text>
</comment>
<dbReference type="PROSITE" id="PS50088">
    <property type="entry name" value="ANK_REPEAT"/>
    <property type="match status" value="1"/>
</dbReference>
<dbReference type="GO" id="GO:0071356">
    <property type="term" value="P:cellular response to tumor necrosis factor"/>
    <property type="evidence" value="ECO:0007669"/>
    <property type="project" value="TreeGrafter"/>
</dbReference>